<evidence type="ECO:0000256" key="10">
    <source>
        <dbReference type="RuleBase" id="RU004008"/>
    </source>
</evidence>
<reference evidence="11 12" key="1">
    <citation type="submission" date="2024-03" db="EMBL/GenBank/DDBJ databases">
        <title>Mouse gut bacterial collection (mGBC) of GemPharmatech.</title>
        <authorList>
            <person name="He Y."/>
            <person name="Dong L."/>
            <person name="Wu D."/>
            <person name="Gao X."/>
            <person name="Lin Z."/>
        </authorList>
    </citation>
    <scope>NUCLEOTIDE SEQUENCE [LARGE SCALE GENOMIC DNA]</scope>
    <source>
        <strain evidence="11 12">54-13</strain>
    </source>
</reference>
<keyword evidence="4 7" id="KW-0689">Ribosomal protein</keyword>
<dbReference type="HAMAP" id="MF_01331_B">
    <property type="entry name" value="Ribosomal_uL22_B"/>
    <property type="match status" value="1"/>
</dbReference>
<dbReference type="Gene3D" id="3.90.470.10">
    <property type="entry name" value="Ribosomal protein L22/L17"/>
    <property type="match status" value="1"/>
</dbReference>
<evidence type="ECO:0000256" key="8">
    <source>
        <dbReference type="RuleBase" id="RU004005"/>
    </source>
</evidence>
<gene>
    <name evidence="7 11" type="primary">rplV</name>
    <name evidence="11" type="ORF">AAK873_07685</name>
</gene>
<evidence type="ECO:0000256" key="9">
    <source>
        <dbReference type="RuleBase" id="RU004006"/>
    </source>
</evidence>
<evidence type="ECO:0000256" key="7">
    <source>
        <dbReference type="HAMAP-Rule" id="MF_01331"/>
    </source>
</evidence>
<dbReference type="InterPro" id="IPR005727">
    <property type="entry name" value="Ribosomal_uL22_bac/chlpt-type"/>
</dbReference>
<protein>
    <recommendedName>
        <fullName evidence="6 7">Large ribosomal subunit protein uL22</fullName>
    </recommendedName>
</protein>
<evidence type="ECO:0000256" key="4">
    <source>
        <dbReference type="ARBA" id="ARBA00022980"/>
    </source>
</evidence>
<evidence type="ECO:0000256" key="2">
    <source>
        <dbReference type="ARBA" id="ARBA00022730"/>
    </source>
</evidence>
<evidence type="ECO:0000313" key="11">
    <source>
        <dbReference type="EMBL" id="MEY8245497.1"/>
    </source>
</evidence>
<comment type="function">
    <text evidence="7 10">This protein binds specifically to 23S rRNA; its binding is stimulated by other ribosomal proteins, e.g., L4, L17, and L20. It is important during the early stages of 50S assembly. It makes multiple contacts with different domains of the 23S rRNA in the assembled 50S subunit and ribosome.</text>
</comment>
<keyword evidence="3 7" id="KW-0694">RNA-binding</keyword>
<evidence type="ECO:0000256" key="1">
    <source>
        <dbReference type="ARBA" id="ARBA00009451"/>
    </source>
</evidence>
<comment type="subunit">
    <text evidence="7 9">Part of the 50S ribosomal subunit.</text>
</comment>
<dbReference type="PANTHER" id="PTHR13501">
    <property type="entry name" value="CHLOROPLAST 50S RIBOSOMAL PROTEIN L22-RELATED"/>
    <property type="match status" value="1"/>
</dbReference>
<organism evidence="11 12">
    <name type="scientific">Heminiphilus faecis</name>
    <dbReference type="NCBI Taxonomy" id="2601703"/>
    <lineage>
        <taxon>Bacteria</taxon>
        <taxon>Pseudomonadati</taxon>
        <taxon>Bacteroidota</taxon>
        <taxon>Bacteroidia</taxon>
        <taxon>Bacteroidales</taxon>
        <taxon>Muribaculaceae</taxon>
        <taxon>Heminiphilus</taxon>
    </lineage>
</organism>
<dbReference type="RefSeq" id="WP_121699833.1">
    <property type="nucleotide sequence ID" value="NZ_JBCLPP010000018.1"/>
</dbReference>
<dbReference type="Proteomes" id="UP001565200">
    <property type="component" value="Unassembled WGS sequence"/>
</dbReference>
<dbReference type="InterPro" id="IPR001063">
    <property type="entry name" value="Ribosomal_uL22"/>
</dbReference>
<name>A0ABV4D0P0_9BACT</name>
<evidence type="ECO:0000256" key="3">
    <source>
        <dbReference type="ARBA" id="ARBA00022884"/>
    </source>
</evidence>
<keyword evidence="5 7" id="KW-0687">Ribonucleoprotein</keyword>
<dbReference type="CDD" id="cd00336">
    <property type="entry name" value="Ribosomal_L22"/>
    <property type="match status" value="1"/>
</dbReference>
<keyword evidence="2 7" id="KW-0699">rRNA-binding</keyword>
<sequence>MGVRKRQSAELIKEAKKSQAFAKLLDVPSSPRKMRLVVDMIRGKEVFRALGILKFSNKEAAARLEKCLRSAIANWEAKNERKAENGELYISTIFVGPAPMLKRLRPAPQGRGYRIRKRANHVTLFVDTIDKSTKE</sequence>
<comment type="similarity">
    <text evidence="1 7 8">Belongs to the universal ribosomal protein uL22 family.</text>
</comment>
<dbReference type="EMBL" id="JBCLPP010000018">
    <property type="protein sequence ID" value="MEY8245497.1"/>
    <property type="molecule type" value="Genomic_DNA"/>
</dbReference>
<comment type="function">
    <text evidence="7">The globular domain of the protein is located near the polypeptide exit tunnel on the outside of the subunit, while an extended beta-hairpin is found that lines the wall of the exit tunnel in the center of the 70S ribosome.</text>
</comment>
<comment type="caution">
    <text evidence="11">The sequence shown here is derived from an EMBL/GenBank/DDBJ whole genome shotgun (WGS) entry which is preliminary data.</text>
</comment>
<dbReference type="InterPro" id="IPR047867">
    <property type="entry name" value="Ribosomal_uL22_bac/org-type"/>
</dbReference>
<dbReference type="SUPFAM" id="SSF54843">
    <property type="entry name" value="Ribosomal protein L22"/>
    <property type="match status" value="1"/>
</dbReference>
<keyword evidence="12" id="KW-1185">Reference proteome</keyword>
<dbReference type="Pfam" id="PF00237">
    <property type="entry name" value="Ribosomal_L22"/>
    <property type="match status" value="1"/>
</dbReference>
<evidence type="ECO:0000256" key="5">
    <source>
        <dbReference type="ARBA" id="ARBA00023274"/>
    </source>
</evidence>
<evidence type="ECO:0000256" key="6">
    <source>
        <dbReference type="ARBA" id="ARBA00035207"/>
    </source>
</evidence>
<evidence type="ECO:0000313" key="12">
    <source>
        <dbReference type="Proteomes" id="UP001565200"/>
    </source>
</evidence>
<dbReference type="PANTHER" id="PTHR13501:SF8">
    <property type="entry name" value="LARGE RIBOSOMAL SUBUNIT PROTEIN UL22M"/>
    <property type="match status" value="1"/>
</dbReference>
<dbReference type="InterPro" id="IPR036394">
    <property type="entry name" value="Ribosomal_uL22_sf"/>
</dbReference>
<dbReference type="GO" id="GO:0005840">
    <property type="term" value="C:ribosome"/>
    <property type="evidence" value="ECO:0007669"/>
    <property type="project" value="UniProtKB-KW"/>
</dbReference>
<accession>A0ABV4D0P0</accession>
<dbReference type="NCBIfam" id="TIGR01044">
    <property type="entry name" value="rplV_bact"/>
    <property type="match status" value="1"/>
</dbReference>
<proteinExistence type="inferred from homology"/>